<dbReference type="EMBL" id="LR796696">
    <property type="protein sequence ID" value="CAB4159920.1"/>
    <property type="molecule type" value="Genomic_DNA"/>
</dbReference>
<proteinExistence type="predicted"/>
<accession>A0A6J5NJB9</accession>
<organism evidence="1">
    <name type="scientific">uncultured Caudovirales phage</name>
    <dbReference type="NCBI Taxonomy" id="2100421"/>
    <lineage>
        <taxon>Viruses</taxon>
        <taxon>Duplodnaviria</taxon>
        <taxon>Heunggongvirae</taxon>
        <taxon>Uroviricota</taxon>
        <taxon>Caudoviricetes</taxon>
        <taxon>Peduoviridae</taxon>
        <taxon>Maltschvirus</taxon>
        <taxon>Maltschvirus maltsch</taxon>
    </lineage>
</organism>
<reference evidence="1" key="1">
    <citation type="submission" date="2020-04" db="EMBL/GenBank/DDBJ databases">
        <authorList>
            <person name="Chiriac C."/>
            <person name="Salcher M."/>
            <person name="Ghai R."/>
            <person name="Kavagutti S V."/>
        </authorList>
    </citation>
    <scope>NUCLEOTIDE SEQUENCE</scope>
</reference>
<protein>
    <submittedName>
        <fullName evidence="1">Uncharacterized protein</fullName>
    </submittedName>
</protein>
<sequence>MDLLKQGLDVGTGGEALTYAAGAGSLALAAQYSGAGSARNMLMTSALAFANADPYMFRNGNTNLNFFHAGTAGLTNYDPRTQFNMMKQNVNVAAPPASMFTEADDLLKTNRYYNLEKGSPFMGALAVGLALYFGYDTYANSESDNALRDLVLTEVAANYHGFMHATNRVGDFYVKNSLFGYSGNIDLRNQASGINPRMPGGMALGRLAPILGGYTGAGIGLSVGSSVGKVVGNRLLGLEEDNAVAGMVGAVIGSQVGAKIGALGFSSATLGAGLYLGYTGVQQTVSHEMSILKSGFQERKKMRGLDFANNSQTFFTQTASTMRQRAFDAMSRSQMNARSALGNEAKLMHIEKDAFSTHRRF</sequence>
<name>A0A6J5NJB9_9CAUD</name>
<evidence type="ECO:0000313" key="1">
    <source>
        <dbReference type="EMBL" id="CAB4159920.1"/>
    </source>
</evidence>
<gene>
    <name evidence="1" type="ORF">UFOVP724_20</name>
</gene>